<dbReference type="CDD" id="cd00761">
    <property type="entry name" value="Glyco_tranf_GTA_type"/>
    <property type="match status" value="1"/>
</dbReference>
<dbReference type="GO" id="GO:0016758">
    <property type="term" value="F:hexosyltransferase activity"/>
    <property type="evidence" value="ECO:0007669"/>
    <property type="project" value="UniProtKB-ARBA"/>
</dbReference>
<keyword evidence="3" id="KW-1185">Reference proteome</keyword>
<dbReference type="Pfam" id="PF00535">
    <property type="entry name" value="Glycos_transf_2"/>
    <property type="match status" value="1"/>
</dbReference>
<dbReference type="InterPro" id="IPR001173">
    <property type="entry name" value="Glyco_trans_2-like"/>
</dbReference>
<accession>A0A6A8MFC8</accession>
<evidence type="ECO:0000313" key="3">
    <source>
        <dbReference type="Proteomes" id="UP000438120"/>
    </source>
</evidence>
<dbReference type="AlphaFoldDB" id="A0A6A8MFC8"/>
<sequence>MDSIISIIIPVYNSSKYISYCIDSIIECNGKDVFEIILIDDGSTDGSLEVCQKYAKKSDNIKVVHRKNCGVSATRNYGIRAAKGKWIWFVDSDDVLYPGAVDILWKEVNKNNADITIFGYQEFINNIEFHNLKKSSDRSISKQQAIGTLLNQKYASYPWNKIFRKSMLIDNAITFPENIKMCEDIIFSYKAYDKANSFVIINNDLYGYRRDGSGVSLSNEKWKYKDVAMVMLEFFNYIEANYPQGSSQVFRETIMSVVAYLHRYDRTDDEYMVMRKFVLSHKKQWKDLSMRYKIEVATFAYNKLVFDFIGLIEKR</sequence>
<dbReference type="InterPro" id="IPR029044">
    <property type="entry name" value="Nucleotide-diphossugar_trans"/>
</dbReference>
<dbReference type="EMBL" id="VUMX01000019">
    <property type="protein sequence ID" value="MST87426.1"/>
    <property type="molecule type" value="Genomic_DNA"/>
</dbReference>
<name>A0A6A8MFC8_9LACO</name>
<evidence type="ECO:0000259" key="1">
    <source>
        <dbReference type="Pfam" id="PF00535"/>
    </source>
</evidence>
<keyword evidence="2" id="KW-0808">Transferase</keyword>
<reference evidence="2 3" key="1">
    <citation type="submission" date="2019-08" db="EMBL/GenBank/DDBJ databases">
        <title>In-depth cultivation of the pig gut microbiome towards novel bacterial diversity and tailored functional studies.</title>
        <authorList>
            <person name="Wylensek D."/>
            <person name="Hitch T.C.A."/>
            <person name="Clavel T."/>
        </authorList>
    </citation>
    <scope>NUCLEOTIDE SEQUENCE [LARGE SCALE GENOMIC DNA]</scope>
    <source>
        <strain evidence="2 3">Bifido-178-WT-2B</strain>
    </source>
</reference>
<gene>
    <name evidence="2" type="ORF">FYJ62_07210</name>
</gene>
<organism evidence="2 3">
    <name type="scientific">Lactobacillus porci</name>
    <dbReference type="NCBI Taxonomy" id="2012477"/>
    <lineage>
        <taxon>Bacteria</taxon>
        <taxon>Bacillati</taxon>
        <taxon>Bacillota</taxon>
        <taxon>Bacilli</taxon>
        <taxon>Lactobacillales</taxon>
        <taxon>Lactobacillaceae</taxon>
        <taxon>Lactobacillus</taxon>
    </lineage>
</organism>
<dbReference type="PANTHER" id="PTHR22916">
    <property type="entry name" value="GLYCOSYLTRANSFERASE"/>
    <property type="match status" value="1"/>
</dbReference>
<dbReference type="Gene3D" id="3.90.550.10">
    <property type="entry name" value="Spore Coat Polysaccharide Biosynthesis Protein SpsA, Chain A"/>
    <property type="match status" value="1"/>
</dbReference>
<dbReference type="SUPFAM" id="SSF53448">
    <property type="entry name" value="Nucleotide-diphospho-sugar transferases"/>
    <property type="match status" value="1"/>
</dbReference>
<protein>
    <submittedName>
        <fullName evidence="2">Glycosyltransferase family 2 protein</fullName>
    </submittedName>
</protein>
<feature type="domain" description="Glycosyltransferase 2-like" evidence="1">
    <location>
        <begin position="6"/>
        <end position="166"/>
    </location>
</feature>
<dbReference type="OrthoDB" id="396512at2"/>
<proteinExistence type="predicted"/>
<dbReference type="Proteomes" id="UP000438120">
    <property type="component" value="Unassembled WGS sequence"/>
</dbReference>
<dbReference type="PANTHER" id="PTHR22916:SF3">
    <property type="entry name" value="UDP-GLCNAC:BETAGAL BETA-1,3-N-ACETYLGLUCOSAMINYLTRANSFERASE-LIKE PROTEIN 1"/>
    <property type="match status" value="1"/>
</dbReference>
<evidence type="ECO:0000313" key="2">
    <source>
        <dbReference type="EMBL" id="MST87426.1"/>
    </source>
</evidence>
<dbReference type="RefSeq" id="WP_154549036.1">
    <property type="nucleotide sequence ID" value="NZ_VUMX01000019.1"/>
</dbReference>
<comment type="caution">
    <text evidence="2">The sequence shown here is derived from an EMBL/GenBank/DDBJ whole genome shotgun (WGS) entry which is preliminary data.</text>
</comment>